<reference evidence="2 3" key="1">
    <citation type="submission" date="2018-07" db="EMBL/GenBank/DDBJ databases">
        <title>Leeuwenhoekiella genomics.</title>
        <authorList>
            <person name="Tahon G."/>
            <person name="Willems A."/>
        </authorList>
    </citation>
    <scope>NUCLEOTIDE SEQUENCE [LARGE SCALE GENOMIC DNA]</scope>
    <source>
        <strain evidence="2 3">LMG 22550</strain>
    </source>
</reference>
<dbReference type="OrthoDB" id="9790710at2"/>
<name>A0A4V1KQ77_9FLAO</name>
<dbReference type="AlphaFoldDB" id="A0A4V1KQ77"/>
<proteinExistence type="predicted"/>
<dbReference type="EMBL" id="QOVM01000008">
    <property type="protein sequence ID" value="RXG20452.1"/>
    <property type="molecule type" value="Genomic_DNA"/>
</dbReference>
<protein>
    <recommendedName>
        <fullName evidence="4">Glycosyltransferase involved in cell wall biosynthesis</fullName>
    </recommendedName>
</protein>
<evidence type="ECO:0000256" key="1">
    <source>
        <dbReference type="SAM" id="Phobius"/>
    </source>
</evidence>
<evidence type="ECO:0000313" key="3">
    <source>
        <dbReference type="Proteomes" id="UP000289238"/>
    </source>
</evidence>
<keyword evidence="1" id="KW-0812">Transmembrane</keyword>
<gene>
    <name evidence="2" type="ORF">DSM00_3001</name>
</gene>
<keyword evidence="1" id="KW-0472">Membrane</keyword>
<comment type="caution">
    <text evidence="2">The sequence shown here is derived from an EMBL/GenBank/DDBJ whole genome shotgun (WGS) entry which is preliminary data.</text>
</comment>
<dbReference type="SUPFAM" id="SSF53756">
    <property type="entry name" value="UDP-Glycosyltransferase/glycogen phosphorylase"/>
    <property type="match status" value="1"/>
</dbReference>
<dbReference type="Gene3D" id="3.40.50.2000">
    <property type="entry name" value="Glycogen Phosphorylase B"/>
    <property type="match status" value="2"/>
</dbReference>
<dbReference type="RefSeq" id="WP_128758748.1">
    <property type="nucleotide sequence ID" value="NZ_QOVM01000008.1"/>
</dbReference>
<sequence>MKRIFLVGDIIGSYRSQLILNYFSNRNYEYSVTLLPVNYYFFSGSSFISKFLNFFIYLLYSLLAILAILRCDILFYLPMNTRFLWTLKLANFFGKKTIFDFYNSRYLVSIENIKLGKNSEKKYTKKFDQYSLKYSTAVIFLSESEVSFYQELLDPKLKNKNVNIIPLKGPLRKKAKLKAFKNKSIYNICWWGKASQLHGIENLLLGLKDLQGIRKDFKLNLFENNKSRANYLKKLVSECNFDIEVNVYDNLTFSNGLESYLINNCDISLGSFGDTLMAKTVLLNKVVDTISLGIPMVTQKSNAIVEFGLDRNLLYLSENLNSDSIATTINILMNTEFDIQGYQKMTELKFKKLFSISSFEKSIEKLLLNNFS</sequence>
<feature type="transmembrane region" description="Helical" evidence="1">
    <location>
        <begin position="54"/>
        <end position="77"/>
    </location>
</feature>
<dbReference type="Proteomes" id="UP000289238">
    <property type="component" value="Unassembled WGS sequence"/>
</dbReference>
<accession>A0A4V1KQ77</accession>
<keyword evidence="3" id="KW-1185">Reference proteome</keyword>
<organism evidence="2 3">
    <name type="scientific">Leeuwenhoekiella aequorea</name>
    <dbReference type="NCBI Taxonomy" id="283736"/>
    <lineage>
        <taxon>Bacteria</taxon>
        <taxon>Pseudomonadati</taxon>
        <taxon>Bacteroidota</taxon>
        <taxon>Flavobacteriia</taxon>
        <taxon>Flavobacteriales</taxon>
        <taxon>Flavobacteriaceae</taxon>
        <taxon>Leeuwenhoekiella</taxon>
    </lineage>
</organism>
<evidence type="ECO:0000313" key="2">
    <source>
        <dbReference type="EMBL" id="RXG20452.1"/>
    </source>
</evidence>
<evidence type="ECO:0008006" key="4">
    <source>
        <dbReference type="Google" id="ProtNLM"/>
    </source>
</evidence>
<keyword evidence="1" id="KW-1133">Transmembrane helix</keyword>